<gene>
    <name evidence="2" type="ORF">L3X38_016475</name>
</gene>
<sequence length="164" mass="17640">MCDVEDSTESTCTAPTSFTLPAAELVGIALPAAELDSVTLSTAEPVNVASLSTTSLVPSPNSPQVDDSEYDVKNSFLHGDLLEEVYMSLPPGYNASGNANVVCKLKKALHGLKQSPRAWFDDMIVTSDNVDEIGKLRGYFASEFDTKDLGGLKYFLRIEVTRSA</sequence>
<reference evidence="2 3" key="1">
    <citation type="journal article" date="2022" name="G3 (Bethesda)">
        <title>Whole-genome sequence and methylome profiling of the almond [Prunus dulcis (Mill.) D.A. Webb] cultivar 'Nonpareil'.</title>
        <authorList>
            <person name="D'Amico-Willman K.M."/>
            <person name="Ouma W.Z."/>
            <person name="Meulia T."/>
            <person name="Sideli G.M."/>
            <person name="Gradziel T.M."/>
            <person name="Fresnedo-Ramirez J."/>
        </authorList>
    </citation>
    <scope>NUCLEOTIDE SEQUENCE [LARGE SCALE GENOMIC DNA]</scope>
    <source>
        <strain evidence="2">Clone GOH B32 T37-40</strain>
    </source>
</reference>
<evidence type="ECO:0000313" key="3">
    <source>
        <dbReference type="Proteomes" id="UP001054821"/>
    </source>
</evidence>
<organism evidence="2 3">
    <name type="scientific">Prunus dulcis</name>
    <name type="common">Almond</name>
    <name type="synonym">Amygdalus dulcis</name>
    <dbReference type="NCBI Taxonomy" id="3755"/>
    <lineage>
        <taxon>Eukaryota</taxon>
        <taxon>Viridiplantae</taxon>
        <taxon>Streptophyta</taxon>
        <taxon>Embryophyta</taxon>
        <taxon>Tracheophyta</taxon>
        <taxon>Spermatophyta</taxon>
        <taxon>Magnoliopsida</taxon>
        <taxon>eudicotyledons</taxon>
        <taxon>Gunneridae</taxon>
        <taxon>Pentapetalae</taxon>
        <taxon>rosids</taxon>
        <taxon>fabids</taxon>
        <taxon>Rosales</taxon>
        <taxon>Rosaceae</taxon>
        <taxon>Amygdaloideae</taxon>
        <taxon>Amygdaleae</taxon>
        <taxon>Prunus</taxon>
    </lineage>
</organism>
<evidence type="ECO:0000259" key="1">
    <source>
        <dbReference type="Pfam" id="PF07727"/>
    </source>
</evidence>
<protein>
    <recommendedName>
        <fullName evidence="1">Reverse transcriptase Ty1/copia-type domain-containing protein</fullName>
    </recommendedName>
</protein>
<dbReference type="Pfam" id="PF07727">
    <property type="entry name" value="RVT_2"/>
    <property type="match status" value="1"/>
</dbReference>
<name>A0AAD4Z961_PRUDU</name>
<feature type="domain" description="Reverse transcriptase Ty1/copia-type" evidence="1">
    <location>
        <begin position="70"/>
        <end position="120"/>
    </location>
</feature>
<dbReference type="Proteomes" id="UP001054821">
    <property type="component" value="Chromosome 3"/>
</dbReference>
<dbReference type="InterPro" id="IPR013103">
    <property type="entry name" value="RVT_2"/>
</dbReference>
<evidence type="ECO:0000313" key="2">
    <source>
        <dbReference type="EMBL" id="KAI5337206.1"/>
    </source>
</evidence>
<proteinExistence type="predicted"/>
<accession>A0AAD4Z961</accession>
<keyword evidence="3" id="KW-1185">Reference proteome</keyword>
<dbReference type="AlphaFoldDB" id="A0AAD4Z961"/>
<comment type="caution">
    <text evidence="2">The sequence shown here is derived from an EMBL/GenBank/DDBJ whole genome shotgun (WGS) entry which is preliminary data.</text>
</comment>
<dbReference type="EMBL" id="JAJFAZ020000003">
    <property type="protein sequence ID" value="KAI5337206.1"/>
    <property type="molecule type" value="Genomic_DNA"/>
</dbReference>